<dbReference type="PROSITE" id="PS50042">
    <property type="entry name" value="CNMP_BINDING_3"/>
    <property type="match status" value="1"/>
</dbReference>
<sequence length="477" mass="53513">MSLGPSVSERVLPTLNRAMTKDFGRRLSHDFDTSQILDALAHMNSSHKAKLAESQKSFVLSLHSPWKPYWDVLQAVAAVYAIVLTPLQLAFHVCDIVPALFVIQVVVDTLFVDSVLHFNTTFIDANSMEEVFNRRHVFRHYLVGAFVTDWFTSVLLSYFGHVSPYIECLRFGILCRVLKPSSKDSASDLPNSVADQYFHAYYEAITVTGGESMQPTTSHEVFFSGAMLVVGLLADLPTTLTLRLQWTLHQAFMRKVPFFQTLEPEGLLTLLQCMEEWVALTGDVIIRAGEEELFLVLTTQNEQLKAFLTQARAQRLADANHSKLKASAQEDENVQLTLHSMQRTVTTATLVRNAIKAMKRLAARRRRRMAVMIRRMTLSVPRGIELDGANNIADKSTSLRSTIKHNTLRQNQHGEPHNERPPPPILRNHAPRPDCQPAPGGAREARGQHGRDGVGQRHVPSDDETRGRIQACDAGQH</sequence>
<dbReference type="VEuPathDB" id="FungiDB:H257_10402"/>
<dbReference type="InterPro" id="IPR000595">
    <property type="entry name" value="cNMP-bd_dom"/>
</dbReference>
<dbReference type="GO" id="GO:0005886">
    <property type="term" value="C:plasma membrane"/>
    <property type="evidence" value="ECO:0007669"/>
    <property type="project" value="TreeGrafter"/>
</dbReference>
<evidence type="ECO:0000313" key="3">
    <source>
        <dbReference type="EMBL" id="RQM16302.1"/>
    </source>
</evidence>
<evidence type="ECO:0000313" key="4">
    <source>
        <dbReference type="Proteomes" id="UP000284702"/>
    </source>
</evidence>
<dbReference type="Proteomes" id="UP000284702">
    <property type="component" value="Unassembled WGS sequence"/>
</dbReference>
<dbReference type="PANTHER" id="PTHR10217:SF435">
    <property type="entry name" value="POTASSIUM VOLTAGE-GATED CHANNEL PROTEIN EAG"/>
    <property type="match status" value="1"/>
</dbReference>
<dbReference type="GO" id="GO:0042391">
    <property type="term" value="P:regulation of membrane potential"/>
    <property type="evidence" value="ECO:0007669"/>
    <property type="project" value="TreeGrafter"/>
</dbReference>
<protein>
    <recommendedName>
        <fullName evidence="2">Cyclic nucleotide-binding domain-containing protein</fullName>
    </recommendedName>
</protein>
<comment type="caution">
    <text evidence="3">The sequence shown here is derived from an EMBL/GenBank/DDBJ whole genome shotgun (WGS) entry which is preliminary data.</text>
</comment>
<gene>
    <name evidence="3" type="ORF">B5M09_001148</name>
</gene>
<dbReference type="VEuPathDB" id="FungiDB:H257_10403"/>
<dbReference type="AlphaFoldDB" id="A0A425CGT8"/>
<evidence type="ECO:0000256" key="1">
    <source>
        <dbReference type="SAM" id="MobiDB-lite"/>
    </source>
</evidence>
<dbReference type="EMBL" id="MZMZ02005363">
    <property type="protein sequence ID" value="RQM16302.1"/>
    <property type="molecule type" value="Genomic_DNA"/>
</dbReference>
<feature type="region of interest" description="Disordered" evidence="1">
    <location>
        <begin position="406"/>
        <end position="477"/>
    </location>
</feature>
<dbReference type="PANTHER" id="PTHR10217">
    <property type="entry name" value="VOLTAGE AND LIGAND GATED POTASSIUM CHANNEL"/>
    <property type="match status" value="1"/>
</dbReference>
<feature type="compositionally biased region" description="Basic and acidic residues" evidence="1">
    <location>
        <begin position="443"/>
        <end position="467"/>
    </location>
</feature>
<dbReference type="InterPro" id="IPR018490">
    <property type="entry name" value="cNMP-bd_dom_sf"/>
</dbReference>
<organism evidence="3 4">
    <name type="scientific">Aphanomyces astaci</name>
    <name type="common">Crayfish plague agent</name>
    <dbReference type="NCBI Taxonomy" id="112090"/>
    <lineage>
        <taxon>Eukaryota</taxon>
        <taxon>Sar</taxon>
        <taxon>Stramenopiles</taxon>
        <taxon>Oomycota</taxon>
        <taxon>Saprolegniomycetes</taxon>
        <taxon>Saprolegniales</taxon>
        <taxon>Verrucalvaceae</taxon>
        <taxon>Aphanomyces</taxon>
    </lineage>
</organism>
<accession>A0A425CGT8</accession>
<evidence type="ECO:0000259" key="2">
    <source>
        <dbReference type="PROSITE" id="PS50042"/>
    </source>
</evidence>
<feature type="domain" description="Cyclic nucleotide-binding" evidence="2">
    <location>
        <begin position="258"/>
        <end position="290"/>
    </location>
</feature>
<dbReference type="SUPFAM" id="SSF51206">
    <property type="entry name" value="cAMP-binding domain-like"/>
    <property type="match status" value="1"/>
</dbReference>
<name>A0A425CGT8_APHAT</name>
<dbReference type="Gene3D" id="2.60.120.10">
    <property type="entry name" value="Jelly Rolls"/>
    <property type="match status" value="1"/>
</dbReference>
<dbReference type="InterPro" id="IPR050818">
    <property type="entry name" value="KCNH_animal-type"/>
</dbReference>
<proteinExistence type="predicted"/>
<dbReference type="GO" id="GO:0005249">
    <property type="term" value="F:voltage-gated potassium channel activity"/>
    <property type="evidence" value="ECO:0007669"/>
    <property type="project" value="TreeGrafter"/>
</dbReference>
<reference evidence="3" key="1">
    <citation type="submission" date="2018-07" db="EMBL/GenBank/DDBJ databases">
        <title>Annotation of Aphanomyces astaci genome assembly.</title>
        <authorList>
            <person name="Studholme D.J."/>
        </authorList>
    </citation>
    <scope>NUCLEOTIDE SEQUENCE [LARGE SCALE GENOMIC DNA]</scope>
    <source>
        <strain evidence="3">Pc</strain>
    </source>
</reference>
<keyword evidence="4" id="KW-1185">Reference proteome</keyword>
<dbReference type="InterPro" id="IPR014710">
    <property type="entry name" value="RmlC-like_jellyroll"/>
</dbReference>